<evidence type="ECO:0000259" key="10">
    <source>
        <dbReference type="Pfam" id="PF02897"/>
    </source>
</evidence>
<protein>
    <recommendedName>
        <fullName evidence="6">Prolyl endopeptidase</fullName>
        <ecNumber evidence="6">3.4.21.-</ecNumber>
    </recommendedName>
</protein>
<dbReference type="EMBL" id="JATAAI010000002">
    <property type="protein sequence ID" value="KAK1747892.1"/>
    <property type="molecule type" value="Genomic_DNA"/>
</dbReference>
<sequence>MYGRIIGSEHIVVTISSTMGLIIGLSHTTVMIFFFSTLRRSECFTTSSKFKSSLQHRNNFLLASSPSAVDEEKSRPTPPIPFRDENAFVLAGELPDEADQDDASPPPIRQSKLSKNPLLSPPRRLPNPYGWMRDDSRTNTTVLNHLREENEYTRQMTQHLDGLTEELYEEFLSAIEETDYTTPAAYAGYWYYSRFVEGLSYPIYCRAPRKEGDLYHPPINEGWNEKCDNPFDMVPLLVNEEVYLHLPEMASTKTYLASGAIRVSPDDKHVAYSLDEVGGETCQLYIKHIESGKERVLYDGDELLEGDGSIVWDNEGKSIFFCTLDATHRPYRLYRRQVFDNEGNYIDDKMQIDELIFEEEDGSFSLRIMKTFDRRHLVLTCSAKESTELHYIDLERSKDIEDSFGEQLVCISKRLDKLCYRATSCAGYWLIQTNNMGNTPNLSLKACRVGEENDPSSWLDVVNTENETPEVMFTGGDGRSLDGVTIFSPPDENNDAPLAYGVVSGREEGIPRIWILEFAEEEINDATMSLKASPLHVTKSCRLEFDESAYDCGIGGNRDNTLPHVVVSYDSLVTPPSHIAIPLSNPEDFEARRVLKEKQVEGYDKELFGCERFTVKSRDGIETEIPVSMVFQRDSLKKNNGNIPVHLYGYGSYGASIEASFRSTRLPLLKRGVVYVLAHVRGGGENGRPWYEEQGKYLGKKNTFNDFVDIARWLTDESELGASDDIGRGITNPSKLSCEGRSAGGLLIGASINQAPDLFRAALLGVPFVDLMCTMVDSTIPLTCIEWQEWGNPNEEEYHDYMMSYCPMQNVQEGKTYPSCLITGGLHDPRVAYWEPAKFAATLRHKSTSPGPILLKTDLDAGHFAASDRYKYLKEQAFEFAYLLEQLGVV</sequence>
<dbReference type="InterPro" id="IPR023302">
    <property type="entry name" value="Pept_S9A_N"/>
</dbReference>
<dbReference type="Pfam" id="PF00326">
    <property type="entry name" value="Peptidase_S9"/>
    <property type="match status" value="1"/>
</dbReference>
<dbReference type="InterPro" id="IPR051543">
    <property type="entry name" value="Serine_Peptidase_S9A"/>
</dbReference>
<keyword evidence="8" id="KW-0472">Membrane</keyword>
<keyword evidence="12" id="KW-1185">Reference proteome</keyword>
<evidence type="ECO:0000256" key="5">
    <source>
        <dbReference type="ARBA" id="ARBA00045448"/>
    </source>
</evidence>
<dbReference type="InterPro" id="IPR002470">
    <property type="entry name" value="Peptidase_S9A"/>
</dbReference>
<proteinExistence type="inferred from homology"/>
<dbReference type="EC" id="3.4.21.-" evidence="6"/>
<dbReference type="InterPro" id="IPR029058">
    <property type="entry name" value="AB_hydrolase_fold"/>
</dbReference>
<name>A0AAD8YMA8_9STRA</name>
<keyword evidence="8" id="KW-0812">Transmembrane</keyword>
<reference evidence="11" key="1">
    <citation type="submission" date="2023-06" db="EMBL/GenBank/DDBJ databases">
        <title>Survivors Of The Sea: Transcriptome response of Skeletonema marinoi to long-term dormancy.</title>
        <authorList>
            <person name="Pinder M.I.M."/>
            <person name="Kourtchenko O."/>
            <person name="Robertson E.K."/>
            <person name="Larsson T."/>
            <person name="Maumus F."/>
            <person name="Osuna-Cruz C.M."/>
            <person name="Vancaester E."/>
            <person name="Stenow R."/>
            <person name="Vandepoele K."/>
            <person name="Ploug H."/>
            <person name="Bruchert V."/>
            <person name="Godhe A."/>
            <person name="Topel M."/>
        </authorList>
    </citation>
    <scope>NUCLEOTIDE SEQUENCE</scope>
    <source>
        <strain evidence="11">R05AC</strain>
    </source>
</reference>
<dbReference type="InterPro" id="IPR001375">
    <property type="entry name" value="Peptidase_S9_cat"/>
</dbReference>
<evidence type="ECO:0000313" key="11">
    <source>
        <dbReference type="EMBL" id="KAK1747892.1"/>
    </source>
</evidence>
<evidence type="ECO:0000259" key="9">
    <source>
        <dbReference type="Pfam" id="PF00326"/>
    </source>
</evidence>
<comment type="function">
    <text evidence="5">Serine peptidase whose precise substrate specificity remains unclear. Does not cleave peptides after a arginine or lysine residue. Regulates trans-Golgi network morphology and sorting by regulating the membrane binding of the AP-1 complex. May play a role in the regulation of synaptic vesicle exocytosis.</text>
</comment>
<comment type="similarity">
    <text evidence="1 6">Belongs to the peptidase S9A family.</text>
</comment>
<evidence type="ECO:0000256" key="7">
    <source>
        <dbReference type="SAM" id="MobiDB-lite"/>
    </source>
</evidence>
<comment type="caution">
    <text evidence="11">The sequence shown here is derived from an EMBL/GenBank/DDBJ whole genome shotgun (WGS) entry which is preliminary data.</text>
</comment>
<evidence type="ECO:0000313" key="12">
    <source>
        <dbReference type="Proteomes" id="UP001224775"/>
    </source>
</evidence>
<dbReference type="Gene3D" id="3.40.50.1820">
    <property type="entry name" value="alpha/beta hydrolase"/>
    <property type="match status" value="1"/>
</dbReference>
<dbReference type="SUPFAM" id="SSF50993">
    <property type="entry name" value="Peptidase/esterase 'gauge' domain"/>
    <property type="match status" value="1"/>
</dbReference>
<dbReference type="PANTHER" id="PTHR11757:SF19">
    <property type="entry name" value="PROLYL ENDOPEPTIDASE-LIKE"/>
    <property type="match status" value="1"/>
</dbReference>
<evidence type="ECO:0000256" key="4">
    <source>
        <dbReference type="ARBA" id="ARBA00022825"/>
    </source>
</evidence>
<evidence type="ECO:0000256" key="8">
    <source>
        <dbReference type="SAM" id="Phobius"/>
    </source>
</evidence>
<evidence type="ECO:0000256" key="1">
    <source>
        <dbReference type="ARBA" id="ARBA00005228"/>
    </source>
</evidence>
<evidence type="ECO:0000256" key="2">
    <source>
        <dbReference type="ARBA" id="ARBA00022670"/>
    </source>
</evidence>
<dbReference type="Gene3D" id="2.130.10.120">
    <property type="entry name" value="Prolyl oligopeptidase, N-terminal domain"/>
    <property type="match status" value="1"/>
</dbReference>
<dbReference type="GO" id="GO:0006508">
    <property type="term" value="P:proteolysis"/>
    <property type="evidence" value="ECO:0007669"/>
    <property type="project" value="UniProtKB-KW"/>
</dbReference>
<dbReference type="PANTHER" id="PTHR11757">
    <property type="entry name" value="PROTEASE FAMILY S9A OLIGOPEPTIDASE"/>
    <property type="match status" value="1"/>
</dbReference>
<keyword evidence="3 6" id="KW-0378">Hydrolase</keyword>
<gene>
    <name evidence="11" type="ORF">QTG54_001855</name>
</gene>
<accession>A0AAD8YMA8</accession>
<evidence type="ECO:0000256" key="3">
    <source>
        <dbReference type="ARBA" id="ARBA00022801"/>
    </source>
</evidence>
<dbReference type="GO" id="GO:0004252">
    <property type="term" value="F:serine-type endopeptidase activity"/>
    <property type="evidence" value="ECO:0007669"/>
    <property type="project" value="UniProtKB-UniRule"/>
</dbReference>
<feature type="region of interest" description="Disordered" evidence="7">
    <location>
        <begin position="96"/>
        <end position="133"/>
    </location>
</feature>
<evidence type="ECO:0000256" key="6">
    <source>
        <dbReference type="RuleBase" id="RU368024"/>
    </source>
</evidence>
<keyword evidence="4 6" id="KW-0720">Serine protease</keyword>
<keyword evidence="2 6" id="KW-0645">Protease</keyword>
<dbReference type="Proteomes" id="UP001224775">
    <property type="component" value="Unassembled WGS sequence"/>
</dbReference>
<feature type="transmembrane region" description="Helical" evidence="8">
    <location>
        <begin position="12"/>
        <end position="35"/>
    </location>
</feature>
<feature type="domain" description="Peptidase S9A N-terminal" evidence="10">
    <location>
        <begin position="124"/>
        <end position="467"/>
    </location>
</feature>
<keyword evidence="8" id="KW-1133">Transmembrane helix</keyword>
<dbReference type="SUPFAM" id="SSF53474">
    <property type="entry name" value="alpha/beta-Hydrolases"/>
    <property type="match status" value="1"/>
</dbReference>
<feature type="domain" description="Peptidase S9 prolyl oligopeptidase catalytic" evidence="9">
    <location>
        <begin position="660"/>
        <end position="888"/>
    </location>
</feature>
<organism evidence="11 12">
    <name type="scientific">Skeletonema marinoi</name>
    <dbReference type="NCBI Taxonomy" id="267567"/>
    <lineage>
        <taxon>Eukaryota</taxon>
        <taxon>Sar</taxon>
        <taxon>Stramenopiles</taxon>
        <taxon>Ochrophyta</taxon>
        <taxon>Bacillariophyta</taxon>
        <taxon>Coscinodiscophyceae</taxon>
        <taxon>Thalassiosirophycidae</taxon>
        <taxon>Thalassiosirales</taxon>
        <taxon>Skeletonemataceae</taxon>
        <taxon>Skeletonema</taxon>
        <taxon>Skeletonema marinoi-dohrnii complex</taxon>
    </lineage>
</organism>
<dbReference type="PRINTS" id="PR00862">
    <property type="entry name" value="PROLIGOPTASE"/>
</dbReference>
<dbReference type="AlphaFoldDB" id="A0AAD8YMA8"/>
<dbReference type="Pfam" id="PF02897">
    <property type="entry name" value="Peptidase_S9_N"/>
    <property type="match status" value="1"/>
</dbReference>